<reference evidence="2" key="1">
    <citation type="submission" date="2021-01" db="EMBL/GenBank/DDBJ databases">
        <authorList>
            <person name="Corre E."/>
            <person name="Pelletier E."/>
            <person name="Niang G."/>
            <person name="Scheremetjew M."/>
            <person name="Finn R."/>
            <person name="Kale V."/>
            <person name="Holt S."/>
            <person name="Cochrane G."/>
            <person name="Meng A."/>
            <person name="Brown T."/>
            <person name="Cohen L."/>
        </authorList>
    </citation>
    <scope>NUCLEOTIDE SEQUENCE</scope>
    <source>
        <strain evidence="2">CCMP622</strain>
    </source>
</reference>
<keyword evidence="1" id="KW-0812">Transmembrane</keyword>
<dbReference type="PANTHER" id="PTHR36383:SF1">
    <property type="entry name" value="PROTEIN, PUTATIVE-RELATED"/>
    <property type="match status" value="1"/>
</dbReference>
<proteinExistence type="predicted"/>
<accession>A0A7S2X6P8</accession>
<organism evidence="2">
    <name type="scientific">Lotharella oceanica</name>
    <dbReference type="NCBI Taxonomy" id="641309"/>
    <lineage>
        <taxon>Eukaryota</taxon>
        <taxon>Sar</taxon>
        <taxon>Rhizaria</taxon>
        <taxon>Cercozoa</taxon>
        <taxon>Chlorarachniophyceae</taxon>
        <taxon>Lotharella</taxon>
    </lineage>
</organism>
<dbReference type="AlphaFoldDB" id="A0A7S2X6P8"/>
<dbReference type="PANTHER" id="PTHR36383">
    <property type="entry name" value="OS09G0529350 PROTEIN"/>
    <property type="match status" value="1"/>
</dbReference>
<keyword evidence="1" id="KW-0472">Membrane</keyword>
<sequence>MQALVGTLLLASLAEPRALKPRVAAALAKAPAMRNQIGSRSGRSFRVFCEKPGPGITNQAAERLESVKAGIVGALAGSLAAAPIALLSPNRLSPQWEFDHDGLAACLALSALVYRYAVRNDENPMLKQGAVGAFAIARTLSLLRVSEQCSSLPLSCGPPLGFADWAMIAQGLFIALESFAAFGGMALTLEVLFDKGIIRRFSRSS</sequence>
<evidence type="ECO:0000256" key="1">
    <source>
        <dbReference type="SAM" id="Phobius"/>
    </source>
</evidence>
<feature type="transmembrane region" description="Helical" evidence="1">
    <location>
        <begin position="168"/>
        <end position="193"/>
    </location>
</feature>
<keyword evidence="1" id="KW-1133">Transmembrane helix</keyword>
<name>A0A7S2X6P8_9EUKA</name>
<protein>
    <submittedName>
        <fullName evidence="2">Uncharacterized protein</fullName>
    </submittedName>
</protein>
<evidence type="ECO:0000313" key="2">
    <source>
        <dbReference type="EMBL" id="CAD9748371.1"/>
    </source>
</evidence>
<dbReference type="EMBL" id="HBHP01003481">
    <property type="protein sequence ID" value="CAD9748371.1"/>
    <property type="molecule type" value="Transcribed_RNA"/>
</dbReference>
<gene>
    <name evidence="2" type="ORF">LSP00402_LOCUS2203</name>
</gene>